<dbReference type="NCBIfam" id="TIGR02375">
    <property type="entry name" value="pseudoazurin"/>
    <property type="match status" value="1"/>
</dbReference>
<keyword evidence="2" id="KW-0813">Transport</keyword>
<feature type="signal peptide" evidence="9">
    <location>
        <begin position="1"/>
        <end position="25"/>
    </location>
</feature>
<evidence type="ECO:0000256" key="1">
    <source>
        <dbReference type="ARBA" id="ARBA00004418"/>
    </source>
</evidence>
<name>A0A419A556_9RHOB</name>
<dbReference type="GO" id="GO:0009055">
    <property type="term" value="F:electron transfer activity"/>
    <property type="evidence" value="ECO:0007669"/>
    <property type="project" value="InterPro"/>
</dbReference>
<evidence type="ECO:0000256" key="9">
    <source>
        <dbReference type="SAM" id="SignalP"/>
    </source>
</evidence>
<dbReference type="Proteomes" id="UP000283587">
    <property type="component" value="Unassembled WGS sequence"/>
</dbReference>
<dbReference type="Pfam" id="PF00127">
    <property type="entry name" value="Copper-bind"/>
    <property type="match status" value="1"/>
</dbReference>
<dbReference type="PRINTS" id="PR00156">
    <property type="entry name" value="COPPERBLUE"/>
</dbReference>
<protein>
    <recommendedName>
        <fullName evidence="7">Pseudoazurin</fullName>
    </recommendedName>
</protein>
<feature type="binding site" evidence="8">
    <location>
        <position position="111"/>
    </location>
    <ligand>
        <name>Cu cation</name>
        <dbReference type="ChEBI" id="CHEBI:23378"/>
    </ligand>
</feature>
<dbReference type="InterPro" id="IPR012745">
    <property type="entry name" value="Pseudoazurin"/>
</dbReference>
<dbReference type="AlphaFoldDB" id="A0A419A556"/>
<evidence type="ECO:0000256" key="4">
    <source>
        <dbReference type="ARBA" id="ARBA00022764"/>
    </source>
</evidence>
<feature type="domain" description="Blue (type 1) copper" evidence="10">
    <location>
        <begin position="31"/>
        <end position="117"/>
    </location>
</feature>
<evidence type="ECO:0000259" key="10">
    <source>
        <dbReference type="Pfam" id="PF00127"/>
    </source>
</evidence>
<dbReference type="GO" id="GO:0005507">
    <property type="term" value="F:copper ion binding"/>
    <property type="evidence" value="ECO:0007669"/>
    <property type="project" value="UniProtKB-UniRule"/>
</dbReference>
<evidence type="ECO:0000256" key="2">
    <source>
        <dbReference type="ARBA" id="ARBA00022448"/>
    </source>
</evidence>
<keyword evidence="6 8" id="KW-0186">Copper</keyword>
<evidence type="ECO:0000256" key="3">
    <source>
        <dbReference type="ARBA" id="ARBA00022723"/>
    </source>
</evidence>
<dbReference type="PRINTS" id="PR00155">
    <property type="entry name" value="AMICYANIN"/>
</dbReference>
<feature type="binding site" evidence="8">
    <location>
        <position position="65"/>
    </location>
    <ligand>
        <name>Cu cation</name>
        <dbReference type="ChEBI" id="CHEBI:23378"/>
    </ligand>
</feature>
<gene>
    <name evidence="11" type="ORF">D3P05_13790</name>
</gene>
<dbReference type="GO" id="GO:0042597">
    <property type="term" value="C:periplasmic space"/>
    <property type="evidence" value="ECO:0007669"/>
    <property type="project" value="UniProtKB-SubCell"/>
</dbReference>
<dbReference type="OrthoDB" id="7510199at2"/>
<dbReference type="EMBL" id="QZEW01000058">
    <property type="protein sequence ID" value="RJL10558.1"/>
    <property type="molecule type" value="Genomic_DNA"/>
</dbReference>
<evidence type="ECO:0000256" key="6">
    <source>
        <dbReference type="ARBA" id="ARBA00023008"/>
    </source>
</evidence>
<keyword evidence="4" id="KW-0574">Periplasm</keyword>
<comment type="cofactor">
    <cofactor evidence="8">
        <name>Cu cation</name>
        <dbReference type="ChEBI" id="CHEBI:23378"/>
    </cofactor>
    <text evidence="8">Binds 1 copper ion per subunit.</text>
</comment>
<keyword evidence="9" id="KW-0732">Signal</keyword>
<comment type="caution">
    <text evidence="11">The sequence shown here is derived from an EMBL/GenBank/DDBJ whole genome shotgun (WGS) entry which is preliminary data.</text>
</comment>
<comment type="subcellular location">
    <subcellularLocation>
        <location evidence="1">Periplasm</location>
    </subcellularLocation>
</comment>
<keyword evidence="5" id="KW-0249">Electron transport</keyword>
<evidence type="ECO:0000313" key="12">
    <source>
        <dbReference type="Proteomes" id="UP000283587"/>
    </source>
</evidence>
<dbReference type="Gene3D" id="2.60.40.420">
    <property type="entry name" value="Cupredoxins - blue copper proteins"/>
    <property type="match status" value="1"/>
</dbReference>
<organism evidence="11 12">
    <name type="scientific">Paracoccus siganidrum</name>
    <dbReference type="NCBI Taxonomy" id="1276757"/>
    <lineage>
        <taxon>Bacteria</taxon>
        <taxon>Pseudomonadati</taxon>
        <taxon>Pseudomonadota</taxon>
        <taxon>Alphaproteobacteria</taxon>
        <taxon>Rhodobacterales</taxon>
        <taxon>Paracoccaceae</taxon>
        <taxon>Paracoccus</taxon>
    </lineage>
</organism>
<dbReference type="InterPro" id="IPR008972">
    <property type="entry name" value="Cupredoxin"/>
</dbReference>
<feature type="binding site" evidence="8">
    <location>
        <position position="106"/>
    </location>
    <ligand>
        <name>Cu cation</name>
        <dbReference type="ChEBI" id="CHEBI:23378"/>
    </ligand>
</feature>
<reference evidence="12" key="1">
    <citation type="submission" date="2018-09" db="EMBL/GenBank/DDBJ databases">
        <title>Paracoccus onubensis nov. sp. a moderate halophilic bacterium isolated from Gruta de las Maravillas (Aracena, Spain).</title>
        <authorList>
            <person name="Jurado V."/>
            <person name="Gutierrez-Patricio S."/>
            <person name="Gonzalez-Pimentel J.L."/>
            <person name="Miller A.Z."/>
            <person name="Laiz L."/>
            <person name="Saiz-Jimenez C."/>
        </authorList>
    </citation>
    <scope>NUCLEOTIDE SEQUENCE [LARGE SCALE GENOMIC DNA]</scope>
    <source>
        <strain evidence="12">DSM 26381</strain>
    </source>
</reference>
<sequence>MTPRNFFLATAMAALTGLAALPALAAEHEVQMLNRGEAGPMVFEPAFIRAEPGDVIRFLPTDKSHNVESIKEILPEGVEVFKSRINDAFDLTVTEAGLYGVKCTPHLGMGMVALIQVGEGPFDLETAQTVKLPKKARERLDEAIAQVN</sequence>
<evidence type="ECO:0000256" key="5">
    <source>
        <dbReference type="ARBA" id="ARBA00022982"/>
    </source>
</evidence>
<accession>A0A419A556</accession>
<dbReference type="InterPro" id="IPR001235">
    <property type="entry name" value="Copper_blue_Plastocyanin"/>
</dbReference>
<proteinExistence type="predicted"/>
<dbReference type="RefSeq" id="WP_119898760.1">
    <property type="nucleotide sequence ID" value="NZ_QNRC01000010.1"/>
</dbReference>
<dbReference type="CDD" id="cd04218">
    <property type="entry name" value="Pseudoazurin"/>
    <property type="match status" value="1"/>
</dbReference>
<dbReference type="SUPFAM" id="SSF49503">
    <property type="entry name" value="Cupredoxins"/>
    <property type="match status" value="1"/>
</dbReference>
<evidence type="ECO:0000256" key="7">
    <source>
        <dbReference type="NCBIfam" id="TIGR02375"/>
    </source>
</evidence>
<feature type="binding site" evidence="8">
    <location>
        <position position="103"/>
    </location>
    <ligand>
        <name>Cu cation</name>
        <dbReference type="ChEBI" id="CHEBI:23378"/>
    </ligand>
</feature>
<keyword evidence="3 8" id="KW-0479">Metal-binding</keyword>
<keyword evidence="12" id="KW-1185">Reference proteome</keyword>
<dbReference type="InterPro" id="IPR000923">
    <property type="entry name" value="BlueCu_1"/>
</dbReference>
<evidence type="ECO:0000256" key="8">
    <source>
        <dbReference type="PIRSR" id="PIRSR602386-1"/>
    </source>
</evidence>
<dbReference type="InterPro" id="IPR002386">
    <property type="entry name" value="Amicyanin/Pseudoazurin"/>
</dbReference>
<feature type="chain" id="PRO_5019021386" description="Pseudoazurin" evidence="9">
    <location>
        <begin position="26"/>
        <end position="148"/>
    </location>
</feature>
<evidence type="ECO:0000313" key="11">
    <source>
        <dbReference type="EMBL" id="RJL10558.1"/>
    </source>
</evidence>